<evidence type="ECO:0000313" key="1">
    <source>
        <dbReference type="EMBL" id="KAF4958321.1"/>
    </source>
</evidence>
<dbReference type="AlphaFoldDB" id="A0A8H4X2A8"/>
<dbReference type="OrthoDB" id="3257981at2759"/>
<name>A0A8H4X2A8_9HYPO</name>
<dbReference type="Proteomes" id="UP000604273">
    <property type="component" value="Unassembled WGS sequence"/>
</dbReference>
<organism evidence="1 2">
    <name type="scientific">Fusarium gaditjirri</name>
    <dbReference type="NCBI Taxonomy" id="282569"/>
    <lineage>
        <taxon>Eukaryota</taxon>
        <taxon>Fungi</taxon>
        <taxon>Dikarya</taxon>
        <taxon>Ascomycota</taxon>
        <taxon>Pezizomycotina</taxon>
        <taxon>Sordariomycetes</taxon>
        <taxon>Hypocreomycetidae</taxon>
        <taxon>Hypocreales</taxon>
        <taxon>Nectriaceae</taxon>
        <taxon>Fusarium</taxon>
        <taxon>Fusarium nisikadoi species complex</taxon>
    </lineage>
</organism>
<proteinExistence type="predicted"/>
<comment type="caution">
    <text evidence="1">The sequence shown here is derived from an EMBL/GenBank/DDBJ whole genome shotgun (WGS) entry which is preliminary data.</text>
</comment>
<protein>
    <recommendedName>
        <fullName evidence="3">F-box domain-containing protein</fullName>
    </recommendedName>
</protein>
<dbReference type="EMBL" id="JABFAI010000053">
    <property type="protein sequence ID" value="KAF4958321.1"/>
    <property type="molecule type" value="Genomic_DNA"/>
</dbReference>
<accession>A0A8H4X2A8</accession>
<evidence type="ECO:0000313" key="2">
    <source>
        <dbReference type="Proteomes" id="UP000604273"/>
    </source>
</evidence>
<reference evidence="1" key="1">
    <citation type="journal article" date="2020" name="BMC Genomics">
        <title>Correction to: Identification and distribution of gene clusters required for synthesis of sphingolipid metabolism inhibitors in diverse species of the filamentous fungus Fusarium.</title>
        <authorList>
            <person name="Kim H.S."/>
            <person name="Lohmar J.M."/>
            <person name="Busman M."/>
            <person name="Brown D.W."/>
            <person name="Naumann T.A."/>
            <person name="Divon H.H."/>
            <person name="Lysoe E."/>
            <person name="Uhlig S."/>
            <person name="Proctor R.H."/>
        </authorList>
    </citation>
    <scope>NUCLEOTIDE SEQUENCE</scope>
    <source>
        <strain evidence="1">NRRL 45417</strain>
    </source>
</reference>
<sequence>MPSDYDVANLMYGAETSAELDFYRGEPKPRLEPLLLDSVMQGRPRMSNCRLLQMPSEFLAKIASFVAQDKKALQQLSLANSDCCRLSRACQFSEFTFDYTTNKMKLLLQLIEGMREGRSGPGIKDCIRKFTFKPDPYATRAAHSET</sequence>
<evidence type="ECO:0008006" key="3">
    <source>
        <dbReference type="Google" id="ProtNLM"/>
    </source>
</evidence>
<reference evidence="1" key="2">
    <citation type="submission" date="2020-05" db="EMBL/GenBank/DDBJ databases">
        <authorList>
            <person name="Kim H.-S."/>
            <person name="Proctor R.H."/>
            <person name="Brown D.W."/>
        </authorList>
    </citation>
    <scope>NUCLEOTIDE SEQUENCE</scope>
    <source>
        <strain evidence="1">NRRL 45417</strain>
    </source>
</reference>
<keyword evidence="2" id="KW-1185">Reference proteome</keyword>
<gene>
    <name evidence="1" type="ORF">FGADI_2487</name>
</gene>